<gene>
    <name evidence="4" type="ORF">EKG37_12860</name>
</gene>
<dbReference type="OrthoDB" id="2965336at2"/>
<evidence type="ECO:0000256" key="1">
    <source>
        <dbReference type="SAM" id="MobiDB-lite"/>
    </source>
</evidence>
<feature type="transmembrane region" description="Helical" evidence="2">
    <location>
        <begin position="46"/>
        <end position="68"/>
    </location>
</feature>
<feature type="compositionally biased region" description="Basic and acidic residues" evidence="1">
    <location>
        <begin position="104"/>
        <end position="123"/>
    </location>
</feature>
<dbReference type="Pfam" id="PF10646">
    <property type="entry name" value="Germane"/>
    <property type="match status" value="1"/>
</dbReference>
<dbReference type="EMBL" id="RXNT01000010">
    <property type="protein sequence ID" value="RTR30390.1"/>
    <property type="molecule type" value="Genomic_DNA"/>
</dbReference>
<dbReference type="AlphaFoldDB" id="A0A431W4P1"/>
<dbReference type="RefSeq" id="WP_126409064.1">
    <property type="nucleotide sequence ID" value="NZ_RXNT01000010.1"/>
</dbReference>
<dbReference type="Proteomes" id="UP000271374">
    <property type="component" value="Unassembled WGS sequence"/>
</dbReference>
<evidence type="ECO:0000313" key="4">
    <source>
        <dbReference type="EMBL" id="RTR30390.1"/>
    </source>
</evidence>
<keyword evidence="5" id="KW-1185">Reference proteome</keyword>
<keyword evidence="2" id="KW-0812">Transmembrane</keyword>
<evidence type="ECO:0000259" key="3">
    <source>
        <dbReference type="Pfam" id="PF10646"/>
    </source>
</evidence>
<accession>A0A431W4P1</accession>
<feature type="domain" description="GerMN" evidence="3">
    <location>
        <begin position="279"/>
        <end position="377"/>
    </location>
</feature>
<protein>
    <recommendedName>
        <fullName evidence="3">GerMN domain-containing protein</fullName>
    </recommendedName>
</protein>
<evidence type="ECO:0000313" key="5">
    <source>
        <dbReference type="Proteomes" id="UP000271374"/>
    </source>
</evidence>
<feature type="compositionally biased region" description="Polar residues" evidence="1">
    <location>
        <begin position="73"/>
        <end position="85"/>
    </location>
</feature>
<organism evidence="4 5">
    <name type="scientific">Bacillus yapensis</name>
    <dbReference type="NCBI Taxonomy" id="2492960"/>
    <lineage>
        <taxon>Bacteria</taxon>
        <taxon>Bacillati</taxon>
        <taxon>Bacillota</taxon>
        <taxon>Bacilli</taxon>
        <taxon>Bacillales</taxon>
        <taxon>Bacillaceae</taxon>
        <taxon>Bacillus</taxon>
    </lineage>
</organism>
<sequence length="405" mass="46142">MKRSEWSDEQLEDLLSNMPKIQDHRDPRDIYQNITITMNKKKQRSWVVPSVATAAAVLLFVILAPNLMNWNDSTSNSMQESSTAHDSAEQPQMEKMTENSEDSAGGKEEEAKIFTENENEEKMQMTSIEEEESYTALYEEDIAEGNVFTYAIPDEQGQNIVPVSIVVPKEDGKELFEQYKEIMTSLKEEEWGLSEFYPLNAELSISNKSILNVNVPTDHSYRDGSINAPALIQVLQDTAKTFGIKEVSLFTENKEGIDLGNLGTEKMLDLSDESNHAYYFYYPETKPEQLYLVPFSQSYKNIEEAFNAMKENIAMGLNASIPQDINIEEIKSADEDILNLKFNEDSKIANEPSFIHTIEAILLTAKDFDFEKVIIQYNKLDKIGKFNMNEEIDVPVAPNKMEILN</sequence>
<keyword evidence="2" id="KW-1133">Transmembrane helix</keyword>
<proteinExistence type="predicted"/>
<keyword evidence="2" id="KW-0472">Membrane</keyword>
<dbReference type="InterPro" id="IPR019606">
    <property type="entry name" value="GerMN"/>
</dbReference>
<name>A0A431W4P1_9BACI</name>
<reference evidence="4 5" key="1">
    <citation type="submission" date="2018-12" db="EMBL/GenBank/DDBJ databases">
        <title>Bacillus yapensis draft genome sequence.</title>
        <authorList>
            <person name="Yu L."/>
            <person name="Xu X."/>
            <person name="Tang X."/>
        </authorList>
    </citation>
    <scope>NUCLEOTIDE SEQUENCE [LARGE SCALE GENOMIC DNA]</scope>
    <source>
        <strain evidence="4 5">XXST-01</strain>
    </source>
</reference>
<evidence type="ECO:0000256" key="2">
    <source>
        <dbReference type="SAM" id="Phobius"/>
    </source>
</evidence>
<feature type="region of interest" description="Disordered" evidence="1">
    <location>
        <begin position="73"/>
        <end position="126"/>
    </location>
</feature>
<comment type="caution">
    <text evidence="4">The sequence shown here is derived from an EMBL/GenBank/DDBJ whole genome shotgun (WGS) entry which is preliminary data.</text>
</comment>